<feature type="signal peptide" evidence="16">
    <location>
        <begin position="1"/>
        <end position="23"/>
    </location>
</feature>
<keyword evidence="18" id="KW-1185">Reference proteome</keyword>
<keyword evidence="4" id="KW-0813">Transport</keyword>
<evidence type="ECO:0000256" key="2">
    <source>
        <dbReference type="ARBA" id="ARBA00006833"/>
    </source>
</evidence>
<feature type="chain" id="PRO_5001703705" description="Store-operated calcium entry-associated regulatory factor" evidence="16">
    <location>
        <begin position="24"/>
        <end position="301"/>
    </location>
</feature>
<evidence type="ECO:0000256" key="10">
    <source>
        <dbReference type="ARBA" id="ARBA00022989"/>
    </source>
</evidence>
<evidence type="ECO:0000256" key="13">
    <source>
        <dbReference type="ARBA" id="ARBA00031116"/>
    </source>
</evidence>
<dbReference type="RefSeq" id="XP_013426758.1">
    <property type="nucleotide sequence ID" value="XM_013571304.1"/>
</dbReference>
<evidence type="ECO:0000256" key="11">
    <source>
        <dbReference type="ARBA" id="ARBA00023065"/>
    </source>
</evidence>
<dbReference type="STRING" id="1043004.A0A074XCG1"/>
<dbReference type="GO" id="GO:2001256">
    <property type="term" value="P:regulation of store-operated calcium entry"/>
    <property type="evidence" value="ECO:0007669"/>
    <property type="project" value="InterPro"/>
</dbReference>
<evidence type="ECO:0000256" key="3">
    <source>
        <dbReference type="ARBA" id="ARBA00016584"/>
    </source>
</evidence>
<dbReference type="AlphaFoldDB" id="A0A074XCG1"/>
<keyword evidence="11" id="KW-0406">Ion transport</keyword>
<evidence type="ECO:0000256" key="12">
    <source>
        <dbReference type="ARBA" id="ARBA00023136"/>
    </source>
</evidence>
<proteinExistence type="inferred from homology"/>
<keyword evidence="8" id="KW-0256">Endoplasmic reticulum</keyword>
<keyword evidence="6 15" id="KW-0812">Transmembrane</keyword>
<dbReference type="InterPro" id="IPR009567">
    <property type="entry name" value="SARAF"/>
</dbReference>
<evidence type="ECO:0000313" key="17">
    <source>
        <dbReference type="EMBL" id="KEQ72316.1"/>
    </source>
</evidence>
<feature type="region of interest" description="Disordered" evidence="14">
    <location>
        <begin position="255"/>
        <end position="301"/>
    </location>
</feature>
<reference evidence="17 18" key="1">
    <citation type="journal article" date="2014" name="BMC Genomics">
        <title>Genome sequencing of four Aureobasidium pullulans varieties: biotechnological potential, stress tolerance, and description of new species.</title>
        <authorList>
            <person name="Gostin Ar C."/>
            <person name="Ohm R.A."/>
            <person name="Kogej T."/>
            <person name="Sonjak S."/>
            <person name="Turk M."/>
            <person name="Zajc J."/>
            <person name="Zalar P."/>
            <person name="Grube M."/>
            <person name="Sun H."/>
            <person name="Han J."/>
            <person name="Sharma A."/>
            <person name="Chiniquy J."/>
            <person name="Ngan C.Y."/>
            <person name="Lipzen A."/>
            <person name="Barry K."/>
            <person name="Grigoriev I.V."/>
            <person name="Gunde-Cimerman N."/>
        </authorList>
    </citation>
    <scope>NUCLEOTIDE SEQUENCE [LARGE SCALE GENOMIC DNA]</scope>
    <source>
        <strain evidence="17 18">CBS 147.97</strain>
    </source>
</reference>
<dbReference type="GO" id="GO:0006816">
    <property type="term" value="P:calcium ion transport"/>
    <property type="evidence" value="ECO:0007669"/>
    <property type="project" value="UniProtKB-KW"/>
</dbReference>
<feature type="compositionally biased region" description="Polar residues" evidence="14">
    <location>
        <begin position="217"/>
        <end position="231"/>
    </location>
</feature>
<keyword evidence="10 15" id="KW-1133">Transmembrane helix</keyword>
<dbReference type="Pfam" id="PF06682">
    <property type="entry name" value="SARAF"/>
    <property type="match status" value="1"/>
</dbReference>
<protein>
    <recommendedName>
        <fullName evidence="3">Store-operated calcium entry-associated regulatory factor</fullName>
    </recommendedName>
    <alternativeName>
        <fullName evidence="13">Transmembrane protein 66</fullName>
    </alternativeName>
</protein>
<keyword evidence="7 16" id="KW-0732">Signal</keyword>
<dbReference type="PANTHER" id="PTHR15929">
    <property type="entry name" value="STORE-OPERATED CALCIUM ENTRY-ASSOCIATED REGULATORY FACTOR"/>
    <property type="match status" value="1"/>
</dbReference>
<accession>A0A074XCG1</accession>
<evidence type="ECO:0000256" key="14">
    <source>
        <dbReference type="SAM" id="MobiDB-lite"/>
    </source>
</evidence>
<evidence type="ECO:0000256" key="16">
    <source>
        <dbReference type="SAM" id="SignalP"/>
    </source>
</evidence>
<dbReference type="PANTHER" id="PTHR15929:SF0">
    <property type="entry name" value="STORE-OPERATED CALCIUM ENTRY-ASSOCIATED REGULATORY FACTOR"/>
    <property type="match status" value="1"/>
</dbReference>
<evidence type="ECO:0000256" key="8">
    <source>
        <dbReference type="ARBA" id="ARBA00022824"/>
    </source>
</evidence>
<feature type="compositionally biased region" description="Low complexity" evidence="14">
    <location>
        <begin position="255"/>
        <end position="271"/>
    </location>
</feature>
<sequence>MRLSALLVALLVALLSGLNLTHALRKPSDSVLLSKISSLTLRSGQKTSARRSSPIPQLQCTGGNARGLYDVDVMRCSNAGSDYDDDNVQWTCKASLPPEFKLGSTDVSCEGYDSPEDPYVLKGSCGVSYRLVLTEEGEKKYGHRVDDDGRSGSSSTGEKLIFWAFFTFVAGMIVYGVWDSCVRGNNRRPPHAGGGYGGGWGGDDNNDDAPPPYTPYGKSSSGRNYGTQNGQAWRPGFWTGTGAGAAAGAAAGYMAGNRASGSRSNSNRSNSGGWGGSTGSSSPAPSSSRYESTGFGSSSRR</sequence>
<evidence type="ECO:0000313" key="18">
    <source>
        <dbReference type="Proteomes" id="UP000027730"/>
    </source>
</evidence>
<keyword evidence="9" id="KW-0106">Calcium</keyword>
<evidence type="ECO:0000256" key="6">
    <source>
        <dbReference type="ARBA" id="ARBA00022692"/>
    </source>
</evidence>
<evidence type="ECO:0000256" key="9">
    <source>
        <dbReference type="ARBA" id="ARBA00022837"/>
    </source>
</evidence>
<dbReference type="Proteomes" id="UP000027730">
    <property type="component" value="Unassembled WGS sequence"/>
</dbReference>
<evidence type="ECO:0000256" key="15">
    <source>
        <dbReference type="SAM" id="Phobius"/>
    </source>
</evidence>
<feature type="compositionally biased region" description="Polar residues" evidence="14">
    <location>
        <begin position="290"/>
        <end position="301"/>
    </location>
</feature>
<keyword evidence="5" id="KW-0109">Calcium transport</keyword>
<keyword evidence="12 15" id="KW-0472">Membrane</keyword>
<name>A0A074XCG1_9PEZI</name>
<gene>
    <name evidence="17" type="ORF">M436DRAFT_82430</name>
</gene>
<organism evidence="17 18">
    <name type="scientific">Aureobasidium namibiae CBS 147.97</name>
    <dbReference type="NCBI Taxonomy" id="1043004"/>
    <lineage>
        <taxon>Eukaryota</taxon>
        <taxon>Fungi</taxon>
        <taxon>Dikarya</taxon>
        <taxon>Ascomycota</taxon>
        <taxon>Pezizomycotina</taxon>
        <taxon>Dothideomycetes</taxon>
        <taxon>Dothideomycetidae</taxon>
        <taxon>Dothideales</taxon>
        <taxon>Saccotheciaceae</taxon>
        <taxon>Aureobasidium</taxon>
    </lineage>
</organism>
<dbReference type="GO" id="GO:0005789">
    <property type="term" value="C:endoplasmic reticulum membrane"/>
    <property type="evidence" value="ECO:0007669"/>
    <property type="project" value="UniProtKB-SubCell"/>
</dbReference>
<dbReference type="HOGENOM" id="CLU_046802_1_0_1"/>
<comment type="subcellular location">
    <subcellularLocation>
        <location evidence="1">Endoplasmic reticulum membrane</location>
        <topology evidence="1">Single-pass type I membrane protein</topology>
    </subcellularLocation>
</comment>
<evidence type="ECO:0000256" key="5">
    <source>
        <dbReference type="ARBA" id="ARBA00022568"/>
    </source>
</evidence>
<dbReference type="GeneID" id="25416989"/>
<comment type="similarity">
    <text evidence="2">Belongs to the SARAF family.</text>
</comment>
<feature type="transmembrane region" description="Helical" evidence="15">
    <location>
        <begin position="160"/>
        <end position="178"/>
    </location>
</feature>
<evidence type="ECO:0000256" key="7">
    <source>
        <dbReference type="ARBA" id="ARBA00022729"/>
    </source>
</evidence>
<feature type="region of interest" description="Disordered" evidence="14">
    <location>
        <begin position="194"/>
        <end position="233"/>
    </location>
</feature>
<evidence type="ECO:0000256" key="4">
    <source>
        <dbReference type="ARBA" id="ARBA00022448"/>
    </source>
</evidence>
<dbReference type="OrthoDB" id="20303at2759"/>
<feature type="compositionally biased region" description="Low complexity" evidence="14">
    <location>
        <begin position="279"/>
        <end position="289"/>
    </location>
</feature>
<evidence type="ECO:0000256" key="1">
    <source>
        <dbReference type="ARBA" id="ARBA00004115"/>
    </source>
</evidence>
<dbReference type="EMBL" id="KL584711">
    <property type="protein sequence ID" value="KEQ72316.1"/>
    <property type="molecule type" value="Genomic_DNA"/>
</dbReference>